<evidence type="ECO:0000313" key="3">
    <source>
        <dbReference type="Proteomes" id="UP000364291"/>
    </source>
</evidence>
<name>A0A5E5PDC9_9BURK</name>
<accession>A0A5E5PDC9</accession>
<feature type="region of interest" description="Disordered" evidence="1">
    <location>
        <begin position="162"/>
        <end position="196"/>
    </location>
</feature>
<evidence type="ECO:0000313" key="2">
    <source>
        <dbReference type="EMBL" id="VVG74280.1"/>
    </source>
</evidence>
<organism evidence="2 3">
    <name type="scientific">Pandoraea apista</name>
    <dbReference type="NCBI Taxonomy" id="93218"/>
    <lineage>
        <taxon>Bacteria</taxon>
        <taxon>Pseudomonadati</taxon>
        <taxon>Pseudomonadota</taxon>
        <taxon>Betaproteobacteria</taxon>
        <taxon>Burkholderiales</taxon>
        <taxon>Burkholderiaceae</taxon>
        <taxon>Pandoraea</taxon>
    </lineage>
</organism>
<reference evidence="2 3" key="1">
    <citation type="submission" date="2019-08" db="EMBL/GenBank/DDBJ databases">
        <authorList>
            <person name="Peeters C."/>
        </authorList>
    </citation>
    <scope>NUCLEOTIDE SEQUENCE [LARGE SCALE GENOMIC DNA]</scope>
    <source>
        <strain evidence="2 3">LMG 18089</strain>
    </source>
</reference>
<sequence>MGEVLKSMSDTFHFRFLTFLTFMGRQMTESTDTTPANAAQIAAMRVLRTALLAQHKVLIANDRQQYEAVFGPVPTGRFVQLLTEDAWFRWLDPLSRLIVALDEWLEQTPPLGDAGIALADEAAKLFRNTDAEFGERYRLALQQAPDAVLGQSQVVAALRGVPQSPPATPGAPEAVVKTGGPIRQDPDVLANKGDGA</sequence>
<proteinExistence type="predicted"/>
<dbReference type="Proteomes" id="UP000364291">
    <property type="component" value="Unassembled WGS sequence"/>
</dbReference>
<gene>
    <name evidence="2" type="ORF">PAP18089_05293</name>
</gene>
<dbReference type="EMBL" id="CABPSX010000018">
    <property type="protein sequence ID" value="VVG74280.1"/>
    <property type="molecule type" value="Genomic_DNA"/>
</dbReference>
<dbReference type="AlphaFoldDB" id="A0A5E5PDC9"/>
<protein>
    <submittedName>
        <fullName evidence="2">Uncharacterized protein</fullName>
    </submittedName>
</protein>
<evidence type="ECO:0000256" key="1">
    <source>
        <dbReference type="SAM" id="MobiDB-lite"/>
    </source>
</evidence>